<accession>A0A1M4VN72</accession>
<organism evidence="4 5">
    <name type="scientific">Clostridium fallax</name>
    <dbReference type="NCBI Taxonomy" id="1533"/>
    <lineage>
        <taxon>Bacteria</taxon>
        <taxon>Bacillati</taxon>
        <taxon>Bacillota</taxon>
        <taxon>Clostridia</taxon>
        <taxon>Eubacteriales</taxon>
        <taxon>Clostridiaceae</taxon>
        <taxon>Clostridium</taxon>
    </lineage>
</organism>
<dbReference type="InterPro" id="IPR050922">
    <property type="entry name" value="LytR/CpsA/Psr_CW_biosynth"/>
</dbReference>
<dbReference type="InterPro" id="IPR004474">
    <property type="entry name" value="LytR_CpsA_psr"/>
</dbReference>
<dbReference type="NCBIfam" id="TIGR00350">
    <property type="entry name" value="lytR_cpsA_psr"/>
    <property type="match status" value="1"/>
</dbReference>
<keyword evidence="2" id="KW-0472">Membrane</keyword>
<comment type="similarity">
    <text evidence="1">Belongs to the LytR/CpsA/Psr (LCP) family.</text>
</comment>
<gene>
    <name evidence="4" type="ORF">SAMN05443638_10870</name>
</gene>
<dbReference type="EMBL" id="FQVM01000008">
    <property type="protein sequence ID" value="SHE70531.1"/>
    <property type="molecule type" value="Genomic_DNA"/>
</dbReference>
<keyword evidence="2" id="KW-1133">Transmembrane helix</keyword>
<keyword evidence="2" id="KW-0812">Transmembrane</keyword>
<dbReference type="OrthoDB" id="9782542at2"/>
<dbReference type="Proteomes" id="UP000184035">
    <property type="component" value="Unassembled WGS sequence"/>
</dbReference>
<dbReference type="Pfam" id="PF03816">
    <property type="entry name" value="LytR_cpsA_psr"/>
    <property type="match status" value="1"/>
</dbReference>
<sequence length="340" mass="37702">MGKRSEKHIKRAKKKGKKKIIILSILFIFLFVVGFGGVYIWNTFSKLKKTDISKSNEDLGISDDLANLDAGDITNIAFFGVDQREKGELGRSDSTMVLTIDKKHKKIKMTSLMRDSYVQIDGHGQDKLNHAYAFGGPQLAIKTINENFGLNIKDFVSVNFGDLAHIIDALGGVQINIKNNEVKLVNDYIKDVASVTGLKGEPLSNSGMQNLNGVQAVAYSRIRYVGNGDFERTERQRTVLTALFEKITKAGVSEYPSLVNKLLPYVETSLSTGDIIKTGTSALSAGITNLEQERFPIDGYCKPLTKNGVWYLQVDLTATKKQIYEYIFNDVKPTPGTAKF</sequence>
<name>A0A1M4VN72_9CLOT</name>
<protein>
    <submittedName>
        <fullName evidence="4">Transcriptional attenuator, LytR family</fullName>
    </submittedName>
</protein>
<dbReference type="AlphaFoldDB" id="A0A1M4VN72"/>
<evidence type="ECO:0000313" key="5">
    <source>
        <dbReference type="Proteomes" id="UP000184035"/>
    </source>
</evidence>
<keyword evidence="5" id="KW-1185">Reference proteome</keyword>
<dbReference type="Gene3D" id="3.40.630.190">
    <property type="entry name" value="LCP protein"/>
    <property type="match status" value="1"/>
</dbReference>
<dbReference type="PANTHER" id="PTHR33392">
    <property type="entry name" value="POLYISOPRENYL-TEICHOIC ACID--PEPTIDOGLYCAN TEICHOIC ACID TRANSFERASE TAGU"/>
    <property type="match status" value="1"/>
</dbReference>
<proteinExistence type="inferred from homology"/>
<dbReference type="RefSeq" id="WP_083573468.1">
    <property type="nucleotide sequence ID" value="NZ_FQVM01000008.1"/>
</dbReference>
<evidence type="ECO:0000256" key="2">
    <source>
        <dbReference type="SAM" id="Phobius"/>
    </source>
</evidence>
<evidence type="ECO:0000313" key="4">
    <source>
        <dbReference type="EMBL" id="SHE70531.1"/>
    </source>
</evidence>
<reference evidence="4 5" key="1">
    <citation type="submission" date="2016-11" db="EMBL/GenBank/DDBJ databases">
        <authorList>
            <person name="Jaros S."/>
            <person name="Januszkiewicz K."/>
            <person name="Wedrychowicz H."/>
        </authorList>
    </citation>
    <scope>NUCLEOTIDE SEQUENCE [LARGE SCALE GENOMIC DNA]</scope>
    <source>
        <strain evidence="4 5">DSM 2631</strain>
    </source>
</reference>
<evidence type="ECO:0000259" key="3">
    <source>
        <dbReference type="Pfam" id="PF03816"/>
    </source>
</evidence>
<evidence type="ECO:0000256" key="1">
    <source>
        <dbReference type="ARBA" id="ARBA00006068"/>
    </source>
</evidence>
<dbReference type="PANTHER" id="PTHR33392:SF6">
    <property type="entry name" value="POLYISOPRENYL-TEICHOIC ACID--PEPTIDOGLYCAN TEICHOIC ACID TRANSFERASE TAGU"/>
    <property type="match status" value="1"/>
</dbReference>
<feature type="transmembrane region" description="Helical" evidence="2">
    <location>
        <begin position="20"/>
        <end position="41"/>
    </location>
</feature>
<feature type="domain" description="Cell envelope-related transcriptional attenuator" evidence="3">
    <location>
        <begin position="91"/>
        <end position="248"/>
    </location>
</feature>